<dbReference type="AlphaFoldDB" id="A0A0W0G348"/>
<reference evidence="2 3" key="1">
    <citation type="submission" date="2015-12" db="EMBL/GenBank/DDBJ databases">
        <title>Draft genome sequence of Moniliophthora roreri, the causal agent of frosty pod rot of cacao.</title>
        <authorList>
            <person name="Aime M.C."/>
            <person name="Diaz-Valderrama J.R."/>
            <person name="Kijpornyongpan T."/>
            <person name="Phillips-Mora W."/>
        </authorList>
    </citation>
    <scope>NUCLEOTIDE SEQUENCE [LARGE SCALE GENOMIC DNA]</scope>
    <source>
        <strain evidence="2 3">MCA 2952</strain>
    </source>
</reference>
<feature type="chain" id="PRO_5006902323" evidence="1">
    <location>
        <begin position="22"/>
        <end position="167"/>
    </location>
</feature>
<sequence>MHASALLQTVTFSLFIAVASACEPSFGTGVSIVGANGFVTPNGRGHGSSAPFWDILRLLGLPSSSYVFRDIDDTSTALTRNADNTVTMEDTADTPIPLNQQFIIDCETCSSTDPSTAPAGTVIASNCNIKPFADPSLCLQVDRAPSDNLFVRTCGVVPNAQRFTFTT</sequence>
<accession>A0A0W0G348</accession>
<name>A0A0W0G348_MONRR</name>
<evidence type="ECO:0000313" key="3">
    <source>
        <dbReference type="Proteomes" id="UP000054988"/>
    </source>
</evidence>
<dbReference type="EMBL" id="LATX01001263">
    <property type="protein sequence ID" value="KTB42986.1"/>
    <property type="molecule type" value="Genomic_DNA"/>
</dbReference>
<evidence type="ECO:0000313" key="2">
    <source>
        <dbReference type="EMBL" id="KTB42986.1"/>
    </source>
</evidence>
<gene>
    <name evidence="2" type="ORF">WG66_4435</name>
</gene>
<comment type="caution">
    <text evidence="2">The sequence shown here is derived from an EMBL/GenBank/DDBJ whole genome shotgun (WGS) entry which is preliminary data.</text>
</comment>
<dbReference type="Proteomes" id="UP000054988">
    <property type="component" value="Unassembled WGS sequence"/>
</dbReference>
<evidence type="ECO:0000256" key="1">
    <source>
        <dbReference type="SAM" id="SignalP"/>
    </source>
</evidence>
<protein>
    <submittedName>
        <fullName evidence="2">Uncharacterized protein</fullName>
    </submittedName>
</protein>
<feature type="signal peptide" evidence="1">
    <location>
        <begin position="1"/>
        <end position="21"/>
    </location>
</feature>
<keyword evidence="1" id="KW-0732">Signal</keyword>
<organism evidence="2 3">
    <name type="scientific">Moniliophthora roreri</name>
    <name type="common">Frosty pod rot fungus</name>
    <name type="synonym">Monilia roreri</name>
    <dbReference type="NCBI Taxonomy" id="221103"/>
    <lineage>
        <taxon>Eukaryota</taxon>
        <taxon>Fungi</taxon>
        <taxon>Dikarya</taxon>
        <taxon>Basidiomycota</taxon>
        <taxon>Agaricomycotina</taxon>
        <taxon>Agaricomycetes</taxon>
        <taxon>Agaricomycetidae</taxon>
        <taxon>Agaricales</taxon>
        <taxon>Marasmiineae</taxon>
        <taxon>Marasmiaceae</taxon>
        <taxon>Moniliophthora</taxon>
    </lineage>
</organism>
<proteinExistence type="predicted"/>